<gene>
    <name evidence="1" type="ordered locus">Plabr_1925</name>
</gene>
<organism evidence="1 2">
    <name type="scientific">Rubinisphaera brasiliensis (strain ATCC 49424 / DSM 5305 / JCM 21570 / IAM 15109 / NBRC 103401 / IFAM 1448)</name>
    <name type="common">Planctomyces brasiliensis</name>
    <dbReference type="NCBI Taxonomy" id="756272"/>
    <lineage>
        <taxon>Bacteria</taxon>
        <taxon>Pseudomonadati</taxon>
        <taxon>Planctomycetota</taxon>
        <taxon>Planctomycetia</taxon>
        <taxon>Planctomycetales</taxon>
        <taxon>Planctomycetaceae</taxon>
        <taxon>Rubinisphaera</taxon>
    </lineage>
</organism>
<keyword evidence="2" id="KW-1185">Reference proteome</keyword>
<accession>F0SHQ4</accession>
<dbReference type="Proteomes" id="UP000006860">
    <property type="component" value="Chromosome"/>
</dbReference>
<dbReference type="HOGENOM" id="CLU_899818_0_0_0"/>
<dbReference type="AlphaFoldDB" id="F0SHQ4"/>
<sequence length="309" mass="34343">MRFNVSLLLISLLTVVAFSIQFAEGGELPKTVKEQIARQSDRIDSAKLDLLHFVGAPEENSRCSRDALLKLFAGHSPDATAEEWISELVQMCRTDNRVPTDLVPRLSASLIFDGDQLWQSTDAYVYVYNGQTAALFDPANRQITIGTPRAIRYAAISIRAIQSPVPESIVSMTGWVAGDNDASWINRTDRAEYVIDANTGLSRRVTLFSRSGDPEIDFLATADTHLLETGIRIPKATAKIRYHNGSVSLIVLNYVTRARSDFRIIRDQFTLPAAPGDTIVIQKPDQPQRDTAVFKAPEHIPDVLTRYAQ</sequence>
<evidence type="ECO:0000313" key="2">
    <source>
        <dbReference type="Proteomes" id="UP000006860"/>
    </source>
</evidence>
<dbReference type="KEGG" id="pbs:Plabr_1925"/>
<proteinExistence type="predicted"/>
<protein>
    <submittedName>
        <fullName evidence="1">Uncharacterized protein</fullName>
    </submittedName>
</protein>
<dbReference type="EMBL" id="CP002546">
    <property type="protein sequence ID" value="ADY59534.1"/>
    <property type="molecule type" value="Genomic_DNA"/>
</dbReference>
<name>F0SHQ4_RUBBR</name>
<dbReference type="RefSeq" id="WP_013628261.1">
    <property type="nucleotide sequence ID" value="NC_015174.1"/>
</dbReference>
<evidence type="ECO:0000313" key="1">
    <source>
        <dbReference type="EMBL" id="ADY59534.1"/>
    </source>
</evidence>
<reference evidence="2" key="1">
    <citation type="submission" date="2011-02" db="EMBL/GenBank/DDBJ databases">
        <title>The complete genome of Planctomyces brasiliensis DSM 5305.</title>
        <authorList>
            <person name="Lucas S."/>
            <person name="Copeland A."/>
            <person name="Lapidus A."/>
            <person name="Bruce D."/>
            <person name="Goodwin L."/>
            <person name="Pitluck S."/>
            <person name="Kyrpides N."/>
            <person name="Mavromatis K."/>
            <person name="Pagani I."/>
            <person name="Ivanova N."/>
            <person name="Ovchinnikova G."/>
            <person name="Lu M."/>
            <person name="Detter J.C."/>
            <person name="Han C."/>
            <person name="Land M."/>
            <person name="Hauser L."/>
            <person name="Markowitz V."/>
            <person name="Cheng J.-F."/>
            <person name="Hugenholtz P."/>
            <person name="Woyke T."/>
            <person name="Wu D."/>
            <person name="Tindall B."/>
            <person name="Pomrenke H.G."/>
            <person name="Brambilla E."/>
            <person name="Klenk H.-P."/>
            <person name="Eisen J.A."/>
        </authorList>
    </citation>
    <scope>NUCLEOTIDE SEQUENCE [LARGE SCALE GENOMIC DNA]</scope>
    <source>
        <strain evidence="2">ATCC 49424 / DSM 5305 / JCM 21570 / NBRC 103401 / IFAM 1448</strain>
    </source>
</reference>